<dbReference type="InterPro" id="IPR013620">
    <property type="entry name" value="Exonuc_1_SH3"/>
</dbReference>
<organism evidence="18 19">
    <name type="scientific">Oleiphilus messinensis</name>
    <dbReference type="NCBI Taxonomy" id="141451"/>
    <lineage>
        <taxon>Bacteria</taxon>
        <taxon>Pseudomonadati</taxon>
        <taxon>Pseudomonadota</taxon>
        <taxon>Gammaproteobacteria</taxon>
        <taxon>Oceanospirillales</taxon>
        <taxon>Oleiphilaceae</taxon>
        <taxon>Oleiphilus</taxon>
    </lineage>
</organism>
<evidence type="ECO:0000259" key="17">
    <source>
        <dbReference type="PROSITE" id="PS51785"/>
    </source>
</evidence>
<comment type="cofactor">
    <cofactor evidence="15">
        <name>Mg(2+)</name>
        <dbReference type="ChEBI" id="CHEBI:18420"/>
    </cofactor>
    <text evidence="15">Binds 2 Mg(2+) ions per monomer.</text>
</comment>
<dbReference type="EC" id="3.1.11.1" evidence="2 13"/>
<dbReference type="Gene3D" id="1.10.287.1240">
    <property type="match status" value="1"/>
</dbReference>
<dbReference type="InterPro" id="IPR023607">
    <property type="entry name" value="Exodeoxyribonuclease_I"/>
</dbReference>
<keyword evidence="11 13" id="KW-0234">DNA repair</keyword>
<keyword evidence="9 15" id="KW-0460">Magnesium</keyword>
<dbReference type="AlphaFoldDB" id="A0A1Y0IDS8"/>
<dbReference type="KEGG" id="ome:OLMES_3489"/>
<dbReference type="InterPro" id="IPR013520">
    <property type="entry name" value="Ribonucl_H"/>
</dbReference>
<proteinExistence type="predicted"/>
<evidence type="ECO:0000313" key="19">
    <source>
        <dbReference type="Proteomes" id="UP000196027"/>
    </source>
</evidence>
<evidence type="ECO:0000313" key="18">
    <source>
        <dbReference type="EMBL" id="ARU57524.1"/>
    </source>
</evidence>
<comment type="catalytic activity">
    <reaction evidence="1 13">
        <text>Exonucleolytic cleavage in the 3'- to 5'-direction to yield nucleoside 5'-phosphates.</text>
        <dbReference type="EC" id="3.1.11.1"/>
    </reaction>
</comment>
<dbReference type="SUPFAM" id="SSF53098">
    <property type="entry name" value="Ribonuclease H-like"/>
    <property type="match status" value="1"/>
</dbReference>
<keyword evidence="10" id="KW-0238">DNA-binding</keyword>
<evidence type="ECO:0000256" key="15">
    <source>
        <dbReference type="PIRSR" id="PIRSR000977-2"/>
    </source>
</evidence>
<comment type="subunit">
    <text evidence="12">Monomer. Interacts with ssb (via C-terminus); this interaction stimulates the exonuclease activity by recruiting the enzyme to its substrate.</text>
</comment>
<name>A0A1Y0IDS8_9GAMM</name>
<dbReference type="GO" id="GO:0008310">
    <property type="term" value="F:single-stranded DNA 3'-5' DNA exonuclease activity"/>
    <property type="evidence" value="ECO:0007669"/>
    <property type="project" value="UniProtKB-EC"/>
</dbReference>
<feature type="binding site" evidence="14">
    <location>
        <position position="158"/>
    </location>
    <ligand>
        <name>substrate</name>
    </ligand>
</feature>
<dbReference type="InterPro" id="IPR038649">
    <property type="entry name" value="EXOI_SH3_sf"/>
</dbReference>
<dbReference type="EMBL" id="CP021425">
    <property type="protein sequence ID" value="ARU57524.1"/>
    <property type="molecule type" value="Genomic_DNA"/>
</dbReference>
<dbReference type="InterPro" id="IPR012337">
    <property type="entry name" value="RNaseH-like_sf"/>
</dbReference>
<keyword evidence="4 13" id="KW-0540">Nuclease</keyword>
<dbReference type="InterPro" id="IPR036397">
    <property type="entry name" value="RNaseH_sf"/>
</dbReference>
<dbReference type="Proteomes" id="UP000196027">
    <property type="component" value="Chromosome"/>
</dbReference>
<dbReference type="FunFam" id="3.30.420.10:FF:000033">
    <property type="entry name" value="Exodeoxyribonuclease I"/>
    <property type="match status" value="1"/>
</dbReference>
<evidence type="ECO:0000256" key="1">
    <source>
        <dbReference type="ARBA" id="ARBA00000563"/>
    </source>
</evidence>
<feature type="domain" description="ExoI C-terminal" evidence="17">
    <location>
        <begin position="357"/>
        <end position="480"/>
    </location>
</feature>
<feature type="binding site" evidence="14">
    <location>
        <position position="10"/>
    </location>
    <ligand>
        <name>substrate</name>
    </ligand>
</feature>
<evidence type="ECO:0000256" key="2">
    <source>
        <dbReference type="ARBA" id="ARBA00012108"/>
    </source>
</evidence>
<dbReference type="PIRSF" id="PIRSF000977">
    <property type="entry name" value="Exodeoxyribonuclease_I"/>
    <property type="match status" value="1"/>
</dbReference>
<dbReference type="PROSITE" id="PS51784">
    <property type="entry name" value="EXOI_SH3"/>
    <property type="match status" value="1"/>
</dbReference>
<evidence type="ECO:0000256" key="8">
    <source>
        <dbReference type="ARBA" id="ARBA00022839"/>
    </source>
</evidence>
<dbReference type="Gene3D" id="3.30.1520.20">
    <property type="entry name" value="Exonuclease ExoI, domain 2"/>
    <property type="match status" value="1"/>
</dbReference>
<feature type="binding site" evidence="15">
    <location>
        <position position="10"/>
    </location>
    <ligand>
        <name>Mg(2+)</name>
        <dbReference type="ChEBI" id="CHEBI:18420"/>
        <label>2</label>
    </ligand>
</feature>
<dbReference type="Pfam" id="PF00929">
    <property type="entry name" value="RNase_T"/>
    <property type="match status" value="1"/>
</dbReference>
<evidence type="ECO:0000256" key="3">
    <source>
        <dbReference type="ARBA" id="ARBA00019900"/>
    </source>
</evidence>
<evidence type="ECO:0000256" key="4">
    <source>
        <dbReference type="ARBA" id="ARBA00022722"/>
    </source>
</evidence>
<dbReference type="GO" id="GO:0003677">
    <property type="term" value="F:DNA binding"/>
    <property type="evidence" value="ECO:0007669"/>
    <property type="project" value="UniProtKB-KW"/>
</dbReference>
<dbReference type="InterPro" id="IPR034747">
    <property type="entry name" value="EXOI_SH3"/>
</dbReference>
<dbReference type="InterPro" id="IPR058561">
    <property type="entry name" value="Exonuc_1_C"/>
</dbReference>
<keyword evidence="19" id="KW-1185">Reference proteome</keyword>
<evidence type="ECO:0000256" key="7">
    <source>
        <dbReference type="ARBA" id="ARBA00022801"/>
    </source>
</evidence>
<dbReference type="Gene3D" id="3.30.420.10">
    <property type="entry name" value="Ribonuclease H-like superfamily/Ribonuclease H"/>
    <property type="match status" value="1"/>
</dbReference>
<evidence type="ECO:0000256" key="9">
    <source>
        <dbReference type="ARBA" id="ARBA00022842"/>
    </source>
</evidence>
<dbReference type="GO" id="GO:0006281">
    <property type="term" value="P:DNA repair"/>
    <property type="evidence" value="ECO:0007669"/>
    <property type="project" value="UniProtKB-KW"/>
</dbReference>
<feature type="binding site" evidence="15">
    <location>
        <position position="8"/>
    </location>
    <ligand>
        <name>Mg(2+)</name>
        <dbReference type="ChEBI" id="CHEBI:18420"/>
        <label>1</label>
    </ligand>
</feature>
<evidence type="ECO:0000259" key="16">
    <source>
        <dbReference type="PROSITE" id="PS51784"/>
    </source>
</evidence>
<sequence length="483" mass="55281">MNSFFWHDYESFGANPKVDRPSQFAGVRTDLDFNIIEEPVTYYCKPPEDYLPEPEACLITGITPQHALREGESEAIFMGKIHEHFSRPGTCGVGYNSIRFDDELTRFGFYRNFIDPYAREWQNGNSRWDIIDLVRLVYVLRPDVLNWPRTDDGAPSFRLEQLTQQNGLIHDAAHDAMSDVLATIALAKLIRERARDLYDYVFNHKDKHSVRNVLNLEAKTPVLHVSSMFPASMGACSVVVPLAQHPVNQNGIVVYDLRVDPAPMLALESDEIRARVFTSKDALGDIERIPLKVIHLNKCPVVAPMTMMKSLPKTQLEGLGLDGDVLRQHLSLLKNADNIEEKISAVFASSAESRALSEGDPEVTLYTGGFFSQHDRSMMQKITQMGADDLTEFLPAFQDERLPELYRRYKARNFPECLTPEEHEEWNLFRQTRLFAQDSQGQSAFSRFAQKLEYLYGQYHEDTRKAGILEDLKFYAESIMPYH</sequence>
<protein>
    <recommendedName>
        <fullName evidence="3 13">Exodeoxyribonuclease I</fullName>
        <ecNumber evidence="2 13">3.1.11.1</ecNumber>
    </recommendedName>
</protein>
<dbReference type="Pfam" id="PF26016">
    <property type="entry name" value="ExoI_C"/>
    <property type="match status" value="1"/>
</dbReference>
<dbReference type="RefSeq" id="WP_087462414.1">
    <property type="nucleotide sequence ID" value="NZ_CP021425.1"/>
</dbReference>
<dbReference type="PROSITE" id="PS51785">
    <property type="entry name" value="EXOI_C"/>
    <property type="match status" value="1"/>
</dbReference>
<dbReference type="OrthoDB" id="9763470at2"/>
<dbReference type="NCBIfam" id="NF008746">
    <property type="entry name" value="PRK11779.1"/>
    <property type="match status" value="1"/>
</dbReference>
<evidence type="ECO:0000256" key="13">
    <source>
        <dbReference type="PIRNR" id="PIRNR000977"/>
    </source>
</evidence>
<evidence type="ECO:0000256" key="5">
    <source>
        <dbReference type="ARBA" id="ARBA00022723"/>
    </source>
</evidence>
<dbReference type="CDD" id="cd06138">
    <property type="entry name" value="ExoI_N"/>
    <property type="match status" value="1"/>
</dbReference>
<feature type="domain" description="ExoI SH3-like" evidence="16">
    <location>
        <begin position="195"/>
        <end position="351"/>
    </location>
</feature>
<evidence type="ECO:0000256" key="14">
    <source>
        <dbReference type="PIRSR" id="PIRSR000977-1"/>
    </source>
</evidence>
<evidence type="ECO:0000256" key="6">
    <source>
        <dbReference type="ARBA" id="ARBA00022763"/>
    </source>
</evidence>
<reference evidence="18 19" key="1">
    <citation type="submission" date="2017-05" db="EMBL/GenBank/DDBJ databases">
        <title>Genomic insights into alkan degradation activity of Oleiphilus messinensis.</title>
        <authorList>
            <person name="Kozyavkin S.A."/>
            <person name="Slesarev A.I."/>
            <person name="Golyshin P.N."/>
            <person name="Korzhenkov A."/>
            <person name="Golyshina O.N."/>
            <person name="Toshchakov S.V."/>
        </authorList>
    </citation>
    <scope>NUCLEOTIDE SEQUENCE [LARGE SCALE GENOMIC DNA]</scope>
    <source>
        <strain evidence="18 19">ME102</strain>
    </source>
</reference>
<evidence type="ECO:0000256" key="10">
    <source>
        <dbReference type="ARBA" id="ARBA00023125"/>
    </source>
</evidence>
<evidence type="ECO:0000256" key="12">
    <source>
        <dbReference type="ARBA" id="ARBA00046792"/>
    </source>
</evidence>
<evidence type="ECO:0000256" key="11">
    <source>
        <dbReference type="ARBA" id="ARBA00023204"/>
    </source>
</evidence>
<feature type="binding site" evidence="15">
    <location>
        <position position="179"/>
    </location>
    <ligand>
        <name>Mg(2+)</name>
        <dbReference type="ChEBI" id="CHEBI:18420"/>
        <label>2</label>
    </ligand>
</feature>
<keyword evidence="5 15" id="KW-0479">Metal-binding</keyword>
<dbReference type="GO" id="GO:0046872">
    <property type="term" value="F:metal ion binding"/>
    <property type="evidence" value="ECO:0007669"/>
    <property type="project" value="UniProtKB-KW"/>
</dbReference>
<keyword evidence="8 13" id="KW-0269">Exonuclease</keyword>
<keyword evidence="6 13" id="KW-0227">DNA damage</keyword>
<keyword evidence="7 13" id="KW-0378">Hydrolase</keyword>
<dbReference type="Gene3D" id="1.20.1280.70">
    <property type="entry name" value="Exonuclease ExoI, domain 3"/>
    <property type="match status" value="1"/>
</dbReference>
<gene>
    <name evidence="18" type="ORF">OLMES_3489</name>
</gene>
<dbReference type="Pfam" id="PF08411">
    <property type="entry name" value="ExoI_SH3"/>
    <property type="match status" value="1"/>
</dbReference>
<accession>A0A1Y0IDS8</accession>